<gene>
    <name evidence="1" type="ORF">A2188_01380</name>
</gene>
<comment type="caution">
    <text evidence="1">The sequence shown here is derived from an EMBL/GenBank/DDBJ whole genome shotgun (WGS) entry which is preliminary data.</text>
</comment>
<evidence type="ECO:0000313" key="2">
    <source>
        <dbReference type="Proteomes" id="UP000179241"/>
    </source>
</evidence>
<dbReference type="Proteomes" id="UP000179241">
    <property type="component" value="Unassembled WGS sequence"/>
</dbReference>
<organism evidence="1 2">
    <name type="scientific">Candidatus Woesebacteria bacterium RIFOXYA1_FULL_43_9</name>
    <dbReference type="NCBI Taxonomy" id="1802534"/>
    <lineage>
        <taxon>Bacteria</taxon>
        <taxon>Candidatus Woeseibacteriota</taxon>
    </lineage>
</organism>
<name>A0A1F8CMT1_9BACT</name>
<protein>
    <submittedName>
        <fullName evidence="1">Uncharacterized protein</fullName>
    </submittedName>
</protein>
<accession>A0A1F8CMT1</accession>
<dbReference type="EMBL" id="MGHU01000014">
    <property type="protein sequence ID" value="OGM77647.1"/>
    <property type="molecule type" value="Genomic_DNA"/>
</dbReference>
<reference evidence="1 2" key="1">
    <citation type="journal article" date="2016" name="Nat. Commun.">
        <title>Thousands of microbial genomes shed light on interconnected biogeochemical processes in an aquifer system.</title>
        <authorList>
            <person name="Anantharaman K."/>
            <person name="Brown C.T."/>
            <person name="Hug L.A."/>
            <person name="Sharon I."/>
            <person name="Castelle C.J."/>
            <person name="Probst A.J."/>
            <person name="Thomas B.C."/>
            <person name="Singh A."/>
            <person name="Wilkins M.J."/>
            <person name="Karaoz U."/>
            <person name="Brodie E.L."/>
            <person name="Williams K.H."/>
            <person name="Hubbard S.S."/>
            <person name="Banfield J.F."/>
        </authorList>
    </citation>
    <scope>NUCLEOTIDE SEQUENCE [LARGE SCALE GENOMIC DNA]</scope>
</reference>
<sequence>MGIERVVSGIHDGFEKQTEPFLHIDPPGKLTKFLAQLLRHTVTVRALAEKRYGRKLRKKNLKMTPVQRTSSDGSVDIILASTLDHT</sequence>
<proteinExistence type="predicted"/>
<evidence type="ECO:0000313" key="1">
    <source>
        <dbReference type="EMBL" id="OGM77647.1"/>
    </source>
</evidence>
<dbReference type="AlphaFoldDB" id="A0A1F8CMT1"/>